<keyword evidence="13" id="KW-0670">Pyruvate</keyword>
<dbReference type="EMBL" id="FWXR01000010">
    <property type="protein sequence ID" value="SMC86014.1"/>
    <property type="molecule type" value="Genomic_DNA"/>
</dbReference>
<evidence type="ECO:0000256" key="7">
    <source>
        <dbReference type="ARBA" id="ARBA00023284"/>
    </source>
</evidence>
<feature type="binding site" evidence="8">
    <location>
        <position position="305"/>
    </location>
    <ligand>
        <name>NAD(+)</name>
        <dbReference type="ChEBI" id="CHEBI:57540"/>
    </ligand>
</feature>
<evidence type="ECO:0000256" key="10">
    <source>
        <dbReference type="RuleBase" id="RU003691"/>
    </source>
</evidence>
<evidence type="ECO:0000256" key="6">
    <source>
        <dbReference type="ARBA" id="ARBA00023157"/>
    </source>
</evidence>
<dbReference type="SUPFAM" id="SSF51905">
    <property type="entry name" value="FAD/NAD(P)-binding domain"/>
    <property type="match status" value="1"/>
</dbReference>
<dbReference type="GO" id="GO:0050660">
    <property type="term" value="F:flavin adenine dinucleotide binding"/>
    <property type="evidence" value="ECO:0007669"/>
    <property type="project" value="TreeGrafter"/>
</dbReference>
<feature type="binding site" evidence="8">
    <location>
        <position position="265"/>
    </location>
    <ligand>
        <name>NAD(+)</name>
        <dbReference type="ChEBI" id="CHEBI:57540"/>
    </ligand>
</feature>
<dbReference type="Gene3D" id="3.30.390.30">
    <property type="match status" value="1"/>
</dbReference>
<dbReference type="InterPro" id="IPR004099">
    <property type="entry name" value="Pyr_nucl-diS_OxRdtase_dimer"/>
</dbReference>
<feature type="domain" description="Pyridine nucleotide-disulphide oxidoreductase dimerisation" evidence="11">
    <location>
        <begin position="340"/>
        <end position="447"/>
    </location>
</feature>
<dbReference type="PIRSF" id="PIRSF000350">
    <property type="entry name" value="Mercury_reductase_MerA"/>
    <property type="match status" value="1"/>
</dbReference>
<evidence type="ECO:0000259" key="12">
    <source>
        <dbReference type="Pfam" id="PF07992"/>
    </source>
</evidence>
<dbReference type="PROSITE" id="PS00076">
    <property type="entry name" value="PYRIDINE_REDOX_1"/>
    <property type="match status" value="1"/>
</dbReference>
<keyword evidence="3 8" id="KW-0274">FAD</keyword>
<comment type="cofactor">
    <cofactor evidence="8">
        <name>FAD</name>
        <dbReference type="ChEBI" id="CHEBI:57692"/>
    </cofactor>
    <text evidence="8">Binds 1 FAD per subunit.</text>
</comment>
<dbReference type="InterPro" id="IPR001100">
    <property type="entry name" value="Pyr_nuc-diS_OxRdtase"/>
</dbReference>
<keyword evidence="4" id="KW-0521">NADP</keyword>
<reference evidence="13 14" key="1">
    <citation type="submission" date="2017-04" db="EMBL/GenBank/DDBJ databases">
        <authorList>
            <person name="Afonso C.L."/>
            <person name="Miller P.J."/>
            <person name="Scott M.A."/>
            <person name="Spackman E."/>
            <person name="Goraichik I."/>
            <person name="Dimitrov K.M."/>
            <person name="Suarez D.L."/>
            <person name="Swayne D.E."/>
        </authorList>
    </citation>
    <scope>NUCLEOTIDE SEQUENCE [LARGE SCALE GENOMIC DNA]</scope>
    <source>
        <strain evidence="13 14">CGMCC 1.10972</strain>
    </source>
</reference>
<protein>
    <submittedName>
        <fullName evidence="13">Pyruvate/2-oxoglutarate dehydrogenase complex, dihydrolipoamide dehydrogenase (E3) component</fullName>
    </submittedName>
</protein>
<feature type="binding site" evidence="8">
    <location>
        <begin position="176"/>
        <end position="183"/>
    </location>
    <ligand>
        <name>NAD(+)</name>
        <dbReference type="ChEBI" id="CHEBI:57540"/>
    </ligand>
</feature>
<feature type="disulfide bond" description="Redox-active" evidence="9">
    <location>
        <begin position="42"/>
        <end position="47"/>
    </location>
</feature>
<keyword evidence="8" id="KW-0520">NAD</keyword>
<evidence type="ECO:0000256" key="1">
    <source>
        <dbReference type="ARBA" id="ARBA00007532"/>
    </source>
</evidence>
<dbReference type="InterPro" id="IPR016156">
    <property type="entry name" value="FAD/NAD-linked_Rdtase_dimer_sf"/>
</dbReference>
<dbReference type="RefSeq" id="WP_084410409.1">
    <property type="nucleotide sequence ID" value="NZ_FWXR01000010.1"/>
</dbReference>
<evidence type="ECO:0000313" key="13">
    <source>
        <dbReference type="EMBL" id="SMC86014.1"/>
    </source>
</evidence>
<dbReference type="OrthoDB" id="9777423at2"/>
<dbReference type="PANTHER" id="PTHR43014:SF2">
    <property type="entry name" value="MERCURIC REDUCTASE"/>
    <property type="match status" value="1"/>
</dbReference>
<keyword evidence="14" id="KW-1185">Reference proteome</keyword>
<dbReference type="Proteomes" id="UP000192656">
    <property type="component" value="Unassembled WGS sequence"/>
</dbReference>
<evidence type="ECO:0000256" key="2">
    <source>
        <dbReference type="ARBA" id="ARBA00022630"/>
    </source>
</evidence>
<dbReference type="Gene3D" id="3.50.50.60">
    <property type="entry name" value="FAD/NAD(P)-binding domain"/>
    <property type="match status" value="2"/>
</dbReference>
<keyword evidence="2 10" id="KW-0285">Flavoprotein</keyword>
<keyword evidence="8" id="KW-0547">Nucleotide-binding</keyword>
<dbReference type="PRINTS" id="PR00368">
    <property type="entry name" value="FADPNR"/>
</dbReference>
<dbReference type="PRINTS" id="PR00411">
    <property type="entry name" value="PNDRDTASEI"/>
</dbReference>
<gene>
    <name evidence="13" type="ORF">SAMN06297251_110132</name>
</gene>
<dbReference type="GO" id="GO:0016668">
    <property type="term" value="F:oxidoreductase activity, acting on a sulfur group of donors, NAD(P) as acceptor"/>
    <property type="evidence" value="ECO:0007669"/>
    <property type="project" value="InterPro"/>
</dbReference>
<keyword evidence="5 10" id="KW-0560">Oxidoreductase</keyword>
<dbReference type="Pfam" id="PF02852">
    <property type="entry name" value="Pyr_redox_dim"/>
    <property type="match status" value="1"/>
</dbReference>
<keyword evidence="7 10" id="KW-0676">Redox-active center</keyword>
<evidence type="ECO:0000256" key="9">
    <source>
        <dbReference type="PIRSR" id="PIRSR000350-4"/>
    </source>
</evidence>
<keyword evidence="6" id="KW-1015">Disulfide bond</keyword>
<accession>A0A1W2CM18</accession>
<dbReference type="InterPro" id="IPR023753">
    <property type="entry name" value="FAD/NAD-binding_dom"/>
</dbReference>
<proteinExistence type="inferred from homology"/>
<comment type="similarity">
    <text evidence="1 10">Belongs to the class-I pyridine nucleotide-disulfide oxidoreductase family.</text>
</comment>
<dbReference type="SUPFAM" id="SSF55424">
    <property type="entry name" value="FAD/NAD-linked reductases, dimerisation (C-terminal) domain"/>
    <property type="match status" value="1"/>
</dbReference>
<dbReference type="STRING" id="937218.SAMN06297251_110132"/>
<dbReference type="FunFam" id="3.30.390.30:FF:000001">
    <property type="entry name" value="Dihydrolipoyl dehydrogenase"/>
    <property type="match status" value="1"/>
</dbReference>
<feature type="domain" description="FAD/NAD(P)-binding" evidence="12">
    <location>
        <begin position="6"/>
        <end position="319"/>
    </location>
</feature>
<dbReference type="AlphaFoldDB" id="A0A1W2CM18"/>
<organism evidence="13 14">
    <name type="scientific">Fulvimarina manganoxydans</name>
    <dbReference type="NCBI Taxonomy" id="937218"/>
    <lineage>
        <taxon>Bacteria</taxon>
        <taxon>Pseudomonadati</taxon>
        <taxon>Pseudomonadota</taxon>
        <taxon>Alphaproteobacteria</taxon>
        <taxon>Hyphomicrobiales</taxon>
        <taxon>Aurantimonadaceae</taxon>
        <taxon>Fulvimarina</taxon>
    </lineage>
</organism>
<evidence type="ECO:0000256" key="4">
    <source>
        <dbReference type="ARBA" id="ARBA00022857"/>
    </source>
</evidence>
<evidence type="ECO:0000256" key="3">
    <source>
        <dbReference type="ARBA" id="ARBA00022827"/>
    </source>
</evidence>
<sequence length="472" mass="49730">MVLEPDICVIGAGSGGLTVAAAAAAFGVPVVLIERGRMGGDCLNYGCVPSKALIAAGKRAEAFRTAIRFGITSAEPDIDFAAVNAHVRGVIETIAPNDSVERFEGLGVKVVQADARFVDARTVEAGGEAIRARRFVIAAGSSPLVPAIEGLDQVPFLTNETLFELTEAPKHLVVVGGGPIGLEMAAAHRRLGSEVTVLAAGEALARDDRELADVVLKRLRAEGVRIETGARVVRVGGEAGALKVHAERGKETLLVEGSHLLIAVGRKPNVDGLGLEAASIDHDKASIKVGRDLRTSNRRAYAIGDIAGGPQFTHVANYHAGLVIRAILFRLPVRTRHETMPRVTYTDPELGQVGRTEAEAREAGLDVSAITWPYAENDRAQAERATEGLVKLVVGRRGKLIGAGVVGAGAGEITNLLSLAVAKGMSLSDLQGFVSPYPTLSEIGKRAATAYYSPYAKKPLVRRAIGFLRRFG</sequence>
<dbReference type="PANTHER" id="PTHR43014">
    <property type="entry name" value="MERCURIC REDUCTASE"/>
    <property type="match status" value="1"/>
</dbReference>
<name>A0A1W2CM18_9HYPH</name>
<dbReference type="InterPro" id="IPR036188">
    <property type="entry name" value="FAD/NAD-bd_sf"/>
</dbReference>
<evidence type="ECO:0000259" key="11">
    <source>
        <dbReference type="Pfam" id="PF02852"/>
    </source>
</evidence>
<dbReference type="Pfam" id="PF07992">
    <property type="entry name" value="Pyr_redox_2"/>
    <property type="match status" value="1"/>
</dbReference>
<feature type="binding site" evidence="8">
    <location>
        <position position="51"/>
    </location>
    <ligand>
        <name>FAD</name>
        <dbReference type="ChEBI" id="CHEBI:57692"/>
    </ligand>
</feature>
<evidence type="ECO:0000256" key="5">
    <source>
        <dbReference type="ARBA" id="ARBA00023002"/>
    </source>
</evidence>
<dbReference type="GO" id="GO:0003955">
    <property type="term" value="F:NAD(P)H dehydrogenase (quinone) activity"/>
    <property type="evidence" value="ECO:0007669"/>
    <property type="project" value="TreeGrafter"/>
</dbReference>
<dbReference type="InterPro" id="IPR012999">
    <property type="entry name" value="Pyr_OxRdtase_I_AS"/>
</dbReference>
<evidence type="ECO:0000256" key="8">
    <source>
        <dbReference type="PIRSR" id="PIRSR000350-3"/>
    </source>
</evidence>
<evidence type="ECO:0000313" key="14">
    <source>
        <dbReference type="Proteomes" id="UP000192656"/>
    </source>
</evidence>